<keyword evidence="11" id="KW-1185">Reference proteome</keyword>
<comment type="subcellular location">
    <subcellularLocation>
        <location evidence="6">Synapse</location>
        <location evidence="6">Synaptosome</location>
    </subcellularLocation>
</comment>
<dbReference type="InterPro" id="IPR000727">
    <property type="entry name" value="T_SNARE_dom"/>
</dbReference>
<evidence type="ECO:0000256" key="7">
    <source>
        <dbReference type="RuleBase" id="RU003496"/>
    </source>
</evidence>
<organism evidence="10 11">
    <name type="scientific">Sparus aurata</name>
    <name type="common">Gilthead sea bream</name>
    <dbReference type="NCBI Taxonomy" id="8175"/>
    <lineage>
        <taxon>Eukaryota</taxon>
        <taxon>Metazoa</taxon>
        <taxon>Chordata</taxon>
        <taxon>Craniata</taxon>
        <taxon>Vertebrata</taxon>
        <taxon>Euteleostomi</taxon>
        <taxon>Actinopterygii</taxon>
        <taxon>Neopterygii</taxon>
        <taxon>Teleostei</taxon>
        <taxon>Neoteleostei</taxon>
        <taxon>Acanthomorphata</taxon>
        <taxon>Eupercaria</taxon>
        <taxon>Spariformes</taxon>
        <taxon>Sparidae</taxon>
        <taxon>Sparus</taxon>
    </lineage>
</organism>
<evidence type="ECO:0000313" key="10">
    <source>
        <dbReference type="Ensembl" id="ENSSAUP00010004753.1"/>
    </source>
</evidence>
<dbReference type="SMART" id="SM00397">
    <property type="entry name" value="t_SNARE"/>
    <property type="match status" value="1"/>
</dbReference>
<dbReference type="GO" id="GO:0016082">
    <property type="term" value="P:synaptic vesicle priming"/>
    <property type="evidence" value="ECO:0007669"/>
    <property type="project" value="TreeGrafter"/>
</dbReference>
<dbReference type="InterPro" id="IPR000928">
    <property type="entry name" value="SNAP-25_dom"/>
</dbReference>
<evidence type="ECO:0000256" key="3">
    <source>
        <dbReference type="ARBA" id="ARBA00022737"/>
    </source>
</evidence>
<evidence type="ECO:0000256" key="4">
    <source>
        <dbReference type="ARBA" id="ARBA00023018"/>
    </source>
</evidence>
<dbReference type="GO" id="GO:0031629">
    <property type="term" value="P:synaptic vesicle fusion to presynaptic active zone membrane"/>
    <property type="evidence" value="ECO:0007669"/>
    <property type="project" value="TreeGrafter"/>
</dbReference>
<keyword evidence="5 8" id="KW-0175">Coiled coil</keyword>
<keyword evidence="4" id="KW-0770">Synapse</keyword>
<sequence length="201" mass="21904">MFTLLLFTVLQPSSPPFNLPLSHSFSFPSSFLLPLLLPAPPSSPRPPSPLVEQLERVEEGLDQINSDMKEAEKNLTDLGKCCGLCSCDKLKAFEESGAYKAVWGGASGQDGVVSNQPPSSHVVDEREIMIMSGGHIRRVTNDAREDEMEENLSHVGSIIGNLKSMALDMGNEIDTQNVQIERIGGKVQLSHHDLLQSCMSS</sequence>
<evidence type="ECO:0000256" key="2">
    <source>
        <dbReference type="ARBA" id="ARBA00022599"/>
    </source>
</evidence>
<evidence type="ECO:0000259" key="9">
    <source>
        <dbReference type="PROSITE" id="PS50192"/>
    </source>
</evidence>
<dbReference type="Gene3D" id="1.20.5.110">
    <property type="match status" value="2"/>
</dbReference>
<dbReference type="Pfam" id="PF00835">
    <property type="entry name" value="SNAP-25"/>
    <property type="match status" value="1"/>
</dbReference>
<accession>A0A671TRX4</accession>
<dbReference type="PANTHER" id="PTHR19305:SF22">
    <property type="entry name" value="SYNAPTOSOMAL-ASSOCIATED PROTEIN"/>
    <property type="match status" value="1"/>
</dbReference>
<dbReference type="GeneTree" id="ENSGT00950000182843"/>
<dbReference type="GO" id="GO:0043005">
    <property type="term" value="C:neuron projection"/>
    <property type="evidence" value="ECO:0007669"/>
    <property type="project" value="UniProtKB-KW"/>
</dbReference>
<dbReference type="GO" id="GO:0019905">
    <property type="term" value="F:syntaxin binding"/>
    <property type="evidence" value="ECO:0007669"/>
    <property type="project" value="TreeGrafter"/>
</dbReference>
<reference evidence="10" key="2">
    <citation type="submission" date="2025-08" db="UniProtKB">
        <authorList>
            <consortium name="Ensembl"/>
        </authorList>
    </citation>
    <scope>IDENTIFICATION</scope>
</reference>
<keyword evidence="3" id="KW-0677">Repeat</keyword>
<dbReference type="FunFam" id="1.20.5.110:FF:000018">
    <property type="entry name" value="Synaptosomal-associated protein"/>
    <property type="match status" value="1"/>
</dbReference>
<reference evidence="10" key="3">
    <citation type="submission" date="2025-09" db="UniProtKB">
        <authorList>
            <consortium name="Ensembl"/>
        </authorList>
    </citation>
    <scope>IDENTIFICATION</scope>
</reference>
<evidence type="ECO:0000256" key="6">
    <source>
        <dbReference type="ARBA" id="ARBA00034102"/>
    </source>
</evidence>
<evidence type="ECO:0000256" key="5">
    <source>
        <dbReference type="ARBA" id="ARBA00023054"/>
    </source>
</evidence>
<dbReference type="PROSITE" id="PS50192">
    <property type="entry name" value="T_SNARE"/>
    <property type="match status" value="1"/>
</dbReference>
<dbReference type="PANTHER" id="PTHR19305">
    <property type="entry name" value="SYNAPTOSOMAL ASSOCIATED PROTEIN"/>
    <property type="match status" value="1"/>
</dbReference>
<feature type="coiled-coil region" evidence="8">
    <location>
        <begin position="54"/>
        <end position="81"/>
    </location>
</feature>
<dbReference type="GO" id="GO:0005886">
    <property type="term" value="C:plasma membrane"/>
    <property type="evidence" value="ECO:0007669"/>
    <property type="project" value="TreeGrafter"/>
</dbReference>
<dbReference type="Ensembl" id="ENSSAUT00010005134.1">
    <property type="protein sequence ID" value="ENSSAUP00010004753.1"/>
    <property type="gene ID" value="ENSSAUG00010002442.1"/>
</dbReference>
<evidence type="ECO:0000256" key="8">
    <source>
        <dbReference type="SAM" id="Coils"/>
    </source>
</evidence>
<dbReference type="SUPFAM" id="SSF58038">
    <property type="entry name" value="SNARE fusion complex"/>
    <property type="match status" value="2"/>
</dbReference>
<evidence type="ECO:0000313" key="11">
    <source>
        <dbReference type="Proteomes" id="UP000472265"/>
    </source>
</evidence>
<dbReference type="GO" id="GO:0005484">
    <property type="term" value="F:SNAP receptor activity"/>
    <property type="evidence" value="ECO:0007669"/>
    <property type="project" value="TreeGrafter"/>
</dbReference>
<dbReference type="Proteomes" id="UP000472265">
    <property type="component" value="Chromosome 2"/>
</dbReference>
<reference evidence="10" key="1">
    <citation type="submission" date="2021-04" db="EMBL/GenBank/DDBJ databases">
        <authorList>
            <consortium name="Wellcome Sanger Institute Data Sharing"/>
        </authorList>
    </citation>
    <scope>NUCLEOTIDE SEQUENCE [LARGE SCALE GENOMIC DNA]</scope>
</reference>
<proteinExistence type="inferred from homology"/>
<name>A0A671TRX4_SPAAU</name>
<dbReference type="GO" id="GO:0098793">
    <property type="term" value="C:presynapse"/>
    <property type="evidence" value="ECO:0007669"/>
    <property type="project" value="GOC"/>
</dbReference>
<feature type="domain" description="T-SNARE coiled-coil homology" evidence="9">
    <location>
        <begin position="142"/>
        <end position="201"/>
    </location>
</feature>
<comment type="similarity">
    <text evidence="1 7">Belongs to the SNAP-25 family.</text>
</comment>
<dbReference type="OMA" id="PESQEMQ"/>
<dbReference type="AlphaFoldDB" id="A0A671TRX4"/>
<dbReference type="GO" id="GO:0031201">
    <property type="term" value="C:SNARE complex"/>
    <property type="evidence" value="ECO:0007669"/>
    <property type="project" value="TreeGrafter"/>
</dbReference>
<keyword evidence="2" id="KW-0771">Synaptosome</keyword>
<protein>
    <recommendedName>
        <fullName evidence="7">Synaptosomal-associated protein</fullName>
    </recommendedName>
</protein>
<dbReference type="InParanoid" id="A0A671TRX4"/>
<evidence type="ECO:0000256" key="1">
    <source>
        <dbReference type="ARBA" id="ARBA00009480"/>
    </source>
</evidence>